<dbReference type="InterPro" id="IPR037522">
    <property type="entry name" value="HD_GYP_dom"/>
</dbReference>
<dbReference type="AlphaFoldDB" id="A0A6P1Y564"/>
<dbReference type="InterPro" id="IPR003607">
    <property type="entry name" value="HD/PDEase_dom"/>
</dbReference>
<dbReference type="PANTHER" id="PTHR43155">
    <property type="entry name" value="CYCLIC DI-GMP PHOSPHODIESTERASE PA4108-RELATED"/>
    <property type="match status" value="1"/>
</dbReference>
<dbReference type="EMBL" id="CP048020">
    <property type="protein sequence ID" value="QHX44062.1"/>
    <property type="molecule type" value="Genomic_DNA"/>
</dbReference>
<sequence length="390" mass="44514">MNTLKLLELKTPVYFTEDVYIDKKVLLFTRESCFTEELKRLLSEWQFTILYTKGIVTETDPQKKEDKSGEKLGANGNVQAVPEQKLSGELVEKTYQRFYTFTDEVYGAYRNKQALNTEKVIAKMKEFCTFVQENRQSVLILQSIMPYDVDNFLVTHSLRSAVFAIVIGMELKMQRHQLVDLATAALMHEIGLIHISEDIYSRAGELSDEEKKYLYVHPVLSCKILKKAKFPLPICLGTLDHHERENGTGYPQKLTGEKISLYGKILAVVCSYEAMTGERKYKKAEDPSTGLLNVLRRESSQYDEEVLKAFLNALSFFPIGSFVYLSNNTVAQVIDNNSEDPRFPIVRIIDKSAKGAFSEAIRTSMEGIRIMRPARKEEWIAALGKGKKEK</sequence>
<dbReference type="Proteomes" id="UP000464374">
    <property type="component" value="Chromosome"/>
</dbReference>
<feature type="domain" description="HD-GYP" evidence="1">
    <location>
        <begin position="131"/>
        <end position="326"/>
    </location>
</feature>
<dbReference type="SUPFAM" id="SSF109604">
    <property type="entry name" value="HD-domain/PDEase-like"/>
    <property type="match status" value="1"/>
</dbReference>
<evidence type="ECO:0000259" key="1">
    <source>
        <dbReference type="PROSITE" id="PS51832"/>
    </source>
</evidence>
<dbReference type="SMART" id="SM00471">
    <property type="entry name" value="HDc"/>
    <property type="match status" value="1"/>
</dbReference>
<dbReference type="Pfam" id="PF13487">
    <property type="entry name" value="HD_5"/>
    <property type="match status" value="1"/>
</dbReference>
<protein>
    <submittedName>
        <fullName evidence="2">HD-GYP domain-containing protein</fullName>
    </submittedName>
</protein>
<dbReference type="PANTHER" id="PTHR43155:SF2">
    <property type="entry name" value="CYCLIC DI-GMP PHOSPHODIESTERASE PA4108"/>
    <property type="match status" value="1"/>
</dbReference>
<dbReference type="Gene3D" id="1.10.3210.10">
    <property type="entry name" value="Hypothetical protein af1432"/>
    <property type="match status" value="1"/>
</dbReference>
<evidence type="ECO:0000313" key="3">
    <source>
        <dbReference type="Proteomes" id="UP000464374"/>
    </source>
</evidence>
<gene>
    <name evidence="2" type="ORF">GWP43_12100</name>
</gene>
<organism evidence="2 3">
    <name type="scientific">Treponema vincentii</name>
    <dbReference type="NCBI Taxonomy" id="69710"/>
    <lineage>
        <taxon>Bacteria</taxon>
        <taxon>Pseudomonadati</taxon>
        <taxon>Spirochaetota</taxon>
        <taxon>Spirochaetia</taxon>
        <taxon>Spirochaetales</taxon>
        <taxon>Treponemataceae</taxon>
        <taxon>Treponema</taxon>
    </lineage>
</organism>
<dbReference type="KEGG" id="trz:GWP43_12100"/>
<dbReference type="PROSITE" id="PS51832">
    <property type="entry name" value="HD_GYP"/>
    <property type="match status" value="1"/>
</dbReference>
<evidence type="ECO:0000313" key="2">
    <source>
        <dbReference type="EMBL" id="QHX44062.1"/>
    </source>
</evidence>
<proteinExistence type="predicted"/>
<name>A0A6P1Y564_9SPIR</name>
<dbReference type="CDD" id="cd00077">
    <property type="entry name" value="HDc"/>
    <property type="match status" value="1"/>
</dbReference>
<reference evidence="2 3" key="1">
    <citation type="submission" date="2020-01" db="EMBL/GenBank/DDBJ databases">
        <title>Complete genome sequence of a human oral phylogroup 1 Treponema sp. strain ATCC 700766, originally isolated from periodontitis dental plaque.</title>
        <authorList>
            <person name="Chan Y."/>
            <person name="Huo Y.-B."/>
            <person name="Yu X.-L."/>
            <person name="Zeng H."/>
            <person name="Leung W.-K."/>
            <person name="Watt R.M."/>
        </authorList>
    </citation>
    <scope>NUCLEOTIDE SEQUENCE [LARGE SCALE GENOMIC DNA]</scope>
    <source>
        <strain evidence="2 3">OMZ 804</strain>
    </source>
</reference>
<dbReference type="RefSeq" id="WP_162664359.1">
    <property type="nucleotide sequence ID" value="NZ_CP048020.1"/>
</dbReference>
<accession>A0A6P1Y564</accession>